<reference evidence="12 13" key="1">
    <citation type="submission" date="2024-02" db="EMBL/GenBank/DDBJ databases">
        <authorList>
            <person name="Saticioglu I.B."/>
        </authorList>
    </citation>
    <scope>NUCLEOTIDE SEQUENCE [LARGE SCALE GENOMIC DNA]</scope>
    <source>
        <strain evidence="12 13">Mu-86</strain>
    </source>
</reference>
<sequence>MLNSGTWDLVVVGGGSAGLVASKTAAGFGARVLLIERDRLGGDCLWMGCVPSKTLIAVAHDVDAARRAGRSGPLDPELAQSDFERAMSSVTRAITTIAPVDSPEALEAENVSVMIGDARFTSAKTLDVNGQKVTFRQAVVATGSSPALPNIEGAETVQMRTSEDFWDLTALPPRLVVLGGGAIGSELGQAMARLGSQVTIVHRGSRLLPKEDEEASEIVHRAMTDDGVTVLTGRSAVAVRSTDGQSGVVTLDDGAEVAFDAIVAALGRTPQADSLGLELAGVDRDAKGYVEVDDSLRTTNPRIWSAGDITGLAQFTHTAGVNGSVAATNAILGLRRKAETRVVPRVTFTAPEVAAVGLQSADATAGRHRVVTWHHEHSDRAIAENNTAGFARIVVDRRGKILGGTIVGPRAGETMGELALAMKANLSTSVLAGVIHPYPTFNDPLWNTAVADVRYRLRRGAFAVAVQALRRLRALRVR</sequence>
<dbReference type="PRINTS" id="PR00368">
    <property type="entry name" value="FADPNR"/>
</dbReference>
<evidence type="ECO:0000256" key="5">
    <source>
        <dbReference type="ARBA" id="ARBA00022857"/>
    </source>
</evidence>
<evidence type="ECO:0000313" key="13">
    <source>
        <dbReference type="Proteomes" id="UP001368654"/>
    </source>
</evidence>
<dbReference type="PANTHER" id="PTHR43014:SF2">
    <property type="entry name" value="MERCURIC REDUCTASE"/>
    <property type="match status" value="1"/>
</dbReference>
<dbReference type="Gene3D" id="3.30.390.30">
    <property type="match status" value="1"/>
</dbReference>
<dbReference type="PANTHER" id="PTHR43014">
    <property type="entry name" value="MERCURIC REDUCTASE"/>
    <property type="match status" value="1"/>
</dbReference>
<name>A0ABU8LU47_9MICO</name>
<feature type="domain" description="Pyridine nucleotide-disulphide oxidoreductase dimerisation" evidence="10">
    <location>
        <begin position="343"/>
        <end position="445"/>
    </location>
</feature>
<dbReference type="SUPFAM" id="SSF55424">
    <property type="entry name" value="FAD/NAD-linked reductases, dimerisation (C-terminal) domain"/>
    <property type="match status" value="1"/>
</dbReference>
<dbReference type="PROSITE" id="PS00076">
    <property type="entry name" value="PYRIDINE_REDOX_1"/>
    <property type="match status" value="1"/>
</dbReference>
<dbReference type="SUPFAM" id="SSF51905">
    <property type="entry name" value="FAD/NAD(P)-binding domain"/>
    <property type="match status" value="1"/>
</dbReference>
<dbReference type="Proteomes" id="UP001368654">
    <property type="component" value="Unassembled WGS sequence"/>
</dbReference>
<dbReference type="InterPro" id="IPR012999">
    <property type="entry name" value="Pyr_OxRdtase_I_AS"/>
</dbReference>
<dbReference type="PRINTS" id="PR00411">
    <property type="entry name" value="PNDRDTASEI"/>
</dbReference>
<comment type="caution">
    <text evidence="12">The sequence shown here is derived from an EMBL/GenBank/DDBJ whole genome shotgun (WGS) entry which is preliminary data.</text>
</comment>
<keyword evidence="6 9" id="KW-0560">Oxidoreductase</keyword>
<dbReference type="Gene3D" id="3.50.50.60">
    <property type="entry name" value="FAD/NAD(P)-binding domain"/>
    <property type="match status" value="2"/>
</dbReference>
<dbReference type="Pfam" id="PF07992">
    <property type="entry name" value="Pyr_redox_2"/>
    <property type="match status" value="1"/>
</dbReference>
<dbReference type="PIRSF" id="PIRSF000350">
    <property type="entry name" value="Mercury_reductase_MerA"/>
    <property type="match status" value="1"/>
</dbReference>
<evidence type="ECO:0000256" key="1">
    <source>
        <dbReference type="ARBA" id="ARBA00001974"/>
    </source>
</evidence>
<dbReference type="RefSeq" id="WP_337337233.1">
    <property type="nucleotide sequence ID" value="NZ_JBBDGL010000001.1"/>
</dbReference>
<feature type="domain" description="FAD/NAD(P)-binding" evidence="11">
    <location>
        <begin position="8"/>
        <end position="320"/>
    </location>
</feature>
<dbReference type="Pfam" id="PF02852">
    <property type="entry name" value="Pyr_redox_dim"/>
    <property type="match status" value="1"/>
</dbReference>
<gene>
    <name evidence="12" type="ORF">WDU96_04210</name>
</gene>
<dbReference type="InterPro" id="IPR023753">
    <property type="entry name" value="FAD/NAD-binding_dom"/>
</dbReference>
<proteinExistence type="inferred from homology"/>
<evidence type="ECO:0000256" key="6">
    <source>
        <dbReference type="ARBA" id="ARBA00023002"/>
    </source>
</evidence>
<accession>A0ABU8LU47</accession>
<keyword evidence="4 9" id="KW-0274">FAD</keyword>
<evidence type="ECO:0000259" key="10">
    <source>
        <dbReference type="Pfam" id="PF02852"/>
    </source>
</evidence>
<keyword evidence="8 9" id="KW-0676">Redox-active center</keyword>
<keyword evidence="7" id="KW-1015">Disulfide bond</keyword>
<evidence type="ECO:0000259" key="11">
    <source>
        <dbReference type="Pfam" id="PF07992"/>
    </source>
</evidence>
<evidence type="ECO:0000256" key="2">
    <source>
        <dbReference type="ARBA" id="ARBA00007532"/>
    </source>
</evidence>
<evidence type="ECO:0000313" key="12">
    <source>
        <dbReference type="EMBL" id="MEJ1154805.1"/>
    </source>
</evidence>
<comment type="similarity">
    <text evidence="2 9">Belongs to the class-I pyridine nucleotide-disulfide oxidoreductase family.</text>
</comment>
<evidence type="ECO:0000256" key="3">
    <source>
        <dbReference type="ARBA" id="ARBA00022630"/>
    </source>
</evidence>
<evidence type="ECO:0000256" key="7">
    <source>
        <dbReference type="ARBA" id="ARBA00023157"/>
    </source>
</evidence>
<dbReference type="EMBL" id="JBBDGL010000001">
    <property type="protein sequence ID" value="MEJ1154805.1"/>
    <property type="molecule type" value="Genomic_DNA"/>
</dbReference>
<keyword evidence="13" id="KW-1185">Reference proteome</keyword>
<keyword evidence="5" id="KW-0521">NADP</keyword>
<keyword evidence="3 9" id="KW-0285">Flavoprotein</keyword>
<protein>
    <submittedName>
        <fullName evidence="12">FAD-dependent oxidoreductase</fullName>
    </submittedName>
</protein>
<dbReference type="InterPro" id="IPR036188">
    <property type="entry name" value="FAD/NAD-bd_sf"/>
</dbReference>
<dbReference type="InterPro" id="IPR016156">
    <property type="entry name" value="FAD/NAD-linked_Rdtase_dimer_sf"/>
</dbReference>
<organism evidence="12 13">
    <name type="scientific">Microbacterium marmarense</name>
    <dbReference type="NCBI Taxonomy" id="3122051"/>
    <lineage>
        <taxon>Bacteria</taxon>
        <taxon>Bacillati</taxon>
        <taxon>Actinomycetota</taxon>
        <taxon>Actinomycetes</taxon>
        <taxon>Micrococcales</taxon>
        <taxon>Microbacteriaceae</taxon>
        <taxon>Microbacterium</taxon>
    </lineage>
</organism>
<dbReference type="InterPro" id="IPR004099">
    <property type="entry name" value="Pyr_nucl-diS_OxRdtase_dimer"/>
</dbReference>
<evidence type="ECO:0000256" key="8">
    <source>
        <dbReference type="ARBA" id="ARBA00023284"/>
    </source>
</evidence>
<dbReference type="InterPro" id="IPR001100">
    <property type="entry name" value="Pyr_nuc-diS_OxRdtase"/>
</dbReference>
<comment type="cofactor">
    <cofactor evidence="1">
        <name>FAD</name>
        <dbReference type="ChEBI" id="CHEBI:57692"/>
    </cofactor>
</comment>
<evidence type="ECO:0000256" key="9">
    <source>
        <dbReference type="RuleBase" id="RU003691"/>
    </source>
</evidence>
<evidence type="ECO:0000256" key="4">
    <source>
        <dbReference type="ARBA" id="ARBA00022827"/>
    </source>
</evidence>